<proteinExistence type="predicted"/>
<keyword evidence="7" id="KW-1185">Reference proteome</keyword>
<dbReference type="EMBL" id="CP002394">
    <property type="protein sequence ID" value="ADU32404.1"/>
    <property type="molecule type" value="Genomic_DNA"/>
</dbReference>
<dbReference type="GO" id="GO:0046872">
    <property type="term" value="F:metal ion binding"/>
    <property type="evidence" value="ECO:0007669"/>
    <property type="project" value="UniProtKB-KW"/>
</dbReference>
<dbReference type="AlphaFoldDB" id="E6TY85"/>
<gene>
    <name evidence="6" type="ordered locus">Bcell_4177</name>
</gene>
<dbReference type="Proteomes" id="UP000001401">
    <property type="component" value="Chromosome"/>
</dbReference>
<evidence type="ECO:0000256" key="4">
    <source>
        <dbReference type="PROSITE-ProRule" id="PRU00433"/>
    </source>
</evidence>
<feature type="domain" description="Cytochrome c" evidence="5">
    <location>
        <begin position="146"/>
        <end position="274"/>
    </location>
</feature>
<dbReference type="eggNOG" id="COG1858">
    <property type="taxonomic scope" value="Bacteria"/>
</dbReference>
<dbReference type="InterPro" id="IPR051395">
    <property type="entry name" value="Cytochrome_c_Peroxidase/MauG"/>
</dbReference>
<keyword evidence="3 4" id="KW-0408">Iron</keyword>
<dbReference type="InterPro" id="IPR009056">
    <property type="entry name" value="Cyt_c-like_dom"/>
</dbReference>
<sequence>MKKRWWIVGGLIIVFLILAYNIEFQYAYIPDEEDILNERRVDFTGYDLWGEKIPFDEESYQYRGMNHANIGTHGSSISEGAIPVDEEFIEFGREQFYKETFNNEEYMTDIVGILDGGITLPNMMMAILKQKLRGEPTDNLQVALAKDVTIGDKTYEKGELIDTGLDLPEGALSPIGMPVSYSKGKIRVGANCASCHATIDRNTGKIVEGAPNADFDAGMLLALASNSTAFFPNTEVEVMEKYISENSQEVMTSNGEKKLLPDPEKLEAVVDETLANWPKGNFDSTIDLKSNPAQIPDSFTFKDHPFGWNGFASIGPFNGLTSLNNNVHAQNSDLLAQFEQSNELFDIDKEVYIGAILQNAAHRHYRYDPTSGEKPSAFFTRVDETPEVPGVNEMVKPPHFPKVSLFSPNGTIVSSPGYSVAEQINAMSAYQDALRPPMPTDKERDTVSIEEGREVFERAGCTACHAGAGYTNNKIIPVEEIKTEGSRAKAFEGSVKMMDTPWMYSFDTPVPIPEDAKQIKIPTGDLEEDQLQLMLAQGNEGGYKVKGLIGLAWSAPYLHDGGVAVGPDADIHLGIPGTLRQAVPPDPVNSLKALVDRNLREKVIKANKADESLQRVHVTGEGHEFWVDEEAGFSEEEKEALIDYLMTRTTISEGD</sequence>
<dbReference type="GO" id="GO:0009055">
    <property type="term" value="F:electron transfer activity"/>
    <property type="evidence" value="ECO:0007669"/>
    <property type="project" value="InterPro"/>
</dbReference>
<dbReference type="HOGENOM" id="CLU_027793_0_0_9"/>
<evidence type="ECO:0000256" key="3">
    <source>
        <dbReference type="ARBA" id="ARBA00023004"/>
    </source>
</evidence>
<evidence type="ECO:0000256" key="1">
    <source>
        <dbReference type="ARBA" id="ARBA00022617"/>
    </source>
</evidence>
<organism evidence="6 7">
    <name type="scientific">Evansella cellulosilytica (strain ATCC 21833 / DSM 2522 / FERM P-1141 / JCM 9156 / N-4)</name>
    <name type="common">Bacillus cellulosilyticus</name>
    <dbReference type="NCBI Taxonomy" id="649639"/>
    <lineage>
        <taxon>Bacteria</taxon>
        <taxon>Bacillati</taxon>
        <taxon>Bacillota</taxon>
        <taxon>Bacilli</taxon>
        <taxon>Bacillales</taxon>
        <taxon>Bacillaceae</taxon>
        <taxon>Evansella</taxon>
    </lineage>
</organism>
<feature type="domain" description="Cytochrome c" evidence="5">
    <location>
        <begin position="447"/>
        <end position="649"/>
    </location>
</feature>
<evidence type="ECO:0000256" key="2">
    <source>
        <dbReference type="ARBA" id="ARBA00022723"/>
    </source>
</evidence>
<name>E6TY85_EVAC2</name>
<dbReference type="GO" id="GO:0020037">
    <property type="term" value="F:heme binding"/>
    <property type="evidence" value="ECO:0007669"/>
    <property type="project" value="InterPro"/>
</dbReference>
<dbReference type="KEGG" id="bco:Bcell_4177"/>
<reference evidence="6" key="1">
    <citation type="submission" date="2010-12" db="EMBL/GenBank/DDBJ databases">
        <title>Complete sequence of Bacillus cellulosilyticus DSM 2522.</title>
        <authorList>
            <consortium name="US DOE Joint Genome Institute"/>
            <person name="Lucas S."/>
            <person name="Copeland A."/>
            <person name="Lapidus A."/>
            <person name="Cheng J.-F."/>
            <person name="Bruce D."/>
            <person name="Goodwin L."/>
            <person name="Pitluck S."/>
            <person name="Chertkov O."/>
            <person name="Detter J.C."/>
            <person name="Han C."/>
            <person name="Tapia R."/>
            <person name="Land M."/>
            <person name="Hauser L."/>
            <person name="Jeffries C."/>
            <person name="Kyrpides N."/>
            <person name="Ivanova N."/>
            <person name="Mikhailova N."/>
            <person name="Brumm P."/>
            <person name="Mead D."/>
            <person name="Woyke T."/>
        </authorList>
    </citation>
    <scope>NUCLEOTIDE SEQUENCE [LARGE SCALE GENOMIC DNA]</scope>
    <source>
        <strain evidence="6">DSM 2522</strain>
    </source>
</reference>
<keyword evidence="2 4" id="KW-0479">Metal-binding</keyword>
<dbReference type="PANTHER" id="PTHR30600:SF9">
    <property type="entry name" value="BLR7738 PROTEIN"/>
    <property type="match status" value="1"/>
</dbReference>
<dbReference type="GO" id="GO:0004130">
    <property type="term" value="F:cytochrome-c peroxidase activity"/>
    <property type="evidence" value="ECO:0007669"/>
    <property type="project" value="TreeGrafter"/>
</dbReference>
<evidence type="ECO:0000313" key="6">
    <source>
        <dbReference type="EMBL" id="ADU32404.1"/>
    </source>
</evidence>
<dbReference type="OrthoDB" id="9772811at2"/>
<keyword evidence="1 4" id="KW-0349">Heme</keyword>
<dbReference type="STRING" id="649639.Bcell_4177"/>
<dbReference type="SUPFAM" id="SSF46626">
    <property type="entry name" value="Cytochrome c"/>
    <property type="match status" value="1"/>
</dbReference>
<accession>E6TY85</accession>
<dbReference type="PANTHER" id="PTHR30600">
    <property type="entry name" value="CYTOCHROME C PEROXIDASE-RELATED"/>
    <property type="match status" value="1"/>
</dbReference>
<dbReference type="RefSeq" id="WP_013490730.1">
    <property type="nucleotide sequence ID" value="NC_014829.1"/>
</dbReference>
<protein>
    <recommendedName>
        <fullName evidence="5">Cytochrome c domain-containing protein</fullName>
    </recommendedName>
</protein>
<evidence type="ECO:0000259" key="5">
    <source>
        <dbReference type="PROSITE" id="PS51007"/>
    </source>
</evidence>
<evidence type="ECO:0000313" key="7">
    <source>
        <dbReference type="Proteomes" id="UP000001401"/>
    </source>
</evidence>
<dbReference type="PROSITE" id="PS51007">
    <property type="entry name" value="CYTC"/>
    <property type="match status" value="2"/>
</dbReference>
<dbReference type="InterPro" id="IPR036909">
    <property type="entry name" value="Cyt_c-like_dom_sf"/>
</dbReference>
<dbReference type="Gene3D" id="1.10.760.10">
    <property type="entry name" value="Cytochrome c-like domain"/>
    <property type="match status" value="1"/>
</dbReference>